<dbReference type="RefSeq" id="WP_034240635.1">
    <property type="nucleotide sequence ID" value="NZ_AQRA01000003.1"/>
</dbReference>
<evidence type="ECO:0000256" key="8">
    <source>
        <dbReference type="ARBA" id="ARBA00023012"/>
    </source>
</evidence>
<dbReference type="EMBL" id="AQRA01000003">
    <property type="protein sequence ID" value="EZH74327.1"/>
    <property type="molecule type" value="Genomic_DNA"/>
</dbReference>
<accession>A0A023BWA3</accession>
<keyword evidence="5" id="KW-0547">Nucleotide-binding</keyword>
<organism evidence="11 12">
    <name type="scientific">Aquimarina atlantica</name>
    <dbReference type="NCBI Taxonomy" id="1317122"/>
    <lineage>
        <taxon>Bacteria</taxon>
        <taxon>Pseudomonadati</taxon>
        <taxon>Bacteroidota</taxon>
        <taxon>Flavobacteriia</taxon>
        <taxon>Flavobacteriales</taxon>
        <taxon>Flavobacteriaceae</taxon>
        <taxon>Aquimarina</taxon>
    </lineage>
</organism>
<gene>
    <name evidence="11" type="ORF">ATO12_11185</name>
</gene>
<protein>
    <recommendedName>
        <fullName evidence="2">histidine kinase</fullName>
        <ecNumber evidence="2">2.7.13.3</ecNumber>
    </recommendedName>
</protein>
<evidence type="ECO:0000256" key="9">
    <source>
        <dbReference type="SAM" id="Phobius"/>
    </source>
</evidence>
<dbReference type="CDD" id="cd16917">
    <property type="entry name" value="HATPase_UhpB-NarQ-NarX-like"/>
    <property type="match status" value="1"/>
</dbReference>
<keyword evidence="3" id="KW-0597">Phosphoprotein</keyword>
<sequence>MERQQAAILIASMILVVIIILMISLFLIFQKRKNSLLLQQKEAEKKFEKAIAETQIEIREETLRNISWELHDNIGQLLTLAKIQVNVAQDDPKKLEEVTETITKSLTELRSLSKLINPDTIKSLSLTEAITLEIERFNRMQFIKAAITSNEEIDVLDDKAEIIIFRILQEFFTNTIKHSKASNLDVDVHYGTDKLVIHAKDNGVGFDQIECPTKRGIGLSNMQNRGKLIDAVVQITSQKGTGTAITLTYPYKKESSMALDNEVN</sequence>
<dbReference type="STRING" id="1317122.ATO12_11185"/>
<keyword evidence="4" id="KW-0808">Transferase</keyword>
<feature type="transmembrane region" description="Helical" evidence="9">
    <location>
        <begin position="6"/>
        <end position="29"/>
    </location>
</feature>
<dbReference type="GO" id="GO:0005524">
    <property type="term" value="F:ATP binding"/>
    <property type="evidence" value="ECO:0007669"/>
    <property type="project" value="UniProtKB-KW"/>
</dbReference>
<keyword evidence="9" id="KW-0812">Transmembrane</keyword>
<dbReference type="InterPro" id="IPR005467">
    <property type="entry name" value="His_kinase_dom"/>
</dbReference>
<dbReference type="InterPro" id="IPR036890">
    <property type="entry name" value="HATPase_C_sf"/>
</dbReference>
<dbReference type="Proteomes" id="UP000023541">
    <property type="component" value="Unassembled WGS sequence"/>
</dbReference>
<evidence type="ECO:0000256" key="4">
    <source>
        <dbReference type="ARBA" id="ARBA00022679"/>
    </source>
</evidence>
<dbReference type="Gene3D" id="3.30.565.10">
    <property type="entry name" value="Histidine kinase-like ATPase, C-terminal domain"/>
    <property type="match status" value="1"/>
</dbReference>
<dbReference type="InterPro" id="IPR050482">
    <property type="entry name" value="Sensor_HK_TwoCompSys"/>
</dbReference>
<dbReference type="PANTHER" id="PTHR24421:SF10">
    <property type="entry name" value="NITRATE_NITRITE SENSOR PROTEIN NARQ"/>
    <property type="match status" value="1"/>
</dbReference>
<feature type="domain" description="Histidine kinase" evidence="10">
    <location>
        <begin position="65"/>
        <end position="253"/>
    </location>
</feature>
<evidence type="ECO:0000256" key="6">
    <source>
        <dbReference type="ARBA" id="ARBA00022777"/>
    </source>
</evidence>
<evidence type="ECO:0000256" key="7">
    <source>
        <dbReference type="ARBA" id="ARBA00022840"/>
    </source>
</evidence>
<dbReference type="InterPro" id="IPR011712">
    <property type="entry name" value="Sig_transdc_His_kin_sub3_dim/P"/>
</dbReference>
<keyword evidence="8" id="KW-0902">Two-component regulatory system</keyword>
<dbReference type="OrthoDB" id="9760839at2"/>
<name>A0A023BWA3_9FLAO</name>
<keyword evidence="6 11" id="KW-0418">Kinase</keyword>
<dbReference type="GO" id="GO:0000155">
    <property type="term" value="F:phosphorelay sensor kinase activity"/>
    <property type="evidence" value="ECO:0007669"/>
    <property type="project" value="InterPro"/>
</dbReference>
<proteinExistence type="predicted"/>
<reference evidence="11 12" key="1">
    <citation type="submission" date="2014-04" db="EMBL/GenBank/DDBJ databases">
        <title>Aquimarina sp. 22II-S11-z7 Genome Sequencing.</title>
        <authorList>
            <person name="Lai Q."/>
        </authorList>
    </citation>
    <scope>NUCLEOTIDE SEQUENCE [LARGE SCALE GENOMIC DNA]</scope>
    <source>
        <strain evidence="11 12">22II-S11-z7</strain>
    </source>
</reference>
<comment type="catalytic activity">
    <reaction evidence="1">
        <text>ATP + protein L-histidine = ADP + protein N-phospho-L-histidine.</text>
        <dbReference type="EC" id="2.7.13.3"/>
    </reaction>
</comment>
<keyword evidence="9" id="KW-1133">Transmembrane helix</keyword>
<dbReference type="SUPFAM" id="SSF55874">
    <property type="entry name" value="ATPase domain of HSP90 chaperone/DNA topoisomerase II/histidine kinase"/>
    <property type="match status" value="1"/>
</dbReference>
<evidence type="ECO:0000259" key="10">
    <source>
        <dbReference type="PROSITE" id="PS50109"/>
    </source>
</evidence>
<evidence type="ECO:0000313" key="11">
    <source>
        <dbReference type="EMBL" id="EZH74327.1"/>
    </source>
</evidence>
<keyword evidence="9" id="KW-0472">Membrane</keyword>
<evidence type="ECO:0000256" key="5">
    <source>
        <dbReference type="ARBA" id="ARBA00022741"/>
    </source>
</evidence>
<keyword evidence="12" id="KW-1185">Reference proteome</keyword>
<keyword evidence="7" id="KW-0067">ATP-binding</keyword>
<evidence type="ECO:0000256" key="3">
    <source>
        <dbReference type="ARBA" id="ARBA00022553"/>
    </source>
</evidence>
<evidence type="ECO:0000256" key="2">
    <source>
        <dbReference type="ARBA" id="ARBA00012438"/>
    </source>
</evidence>
<dbReference type="Gene3D" id="1.20.5.1930">
    <property type="match status" value="1"/>
</dbReference>
<dbReference type="GO" id="GO:0016020">
    <property type="term" value="C:membrane"/>
    <property type="evidence" value="ECO:0007669"/>
    <property type="project" value="InterPro"/>
</dbReference>
<dbReference type="Pfam" id="PF02518">
    <property type="entry name" value="HATPase_c"/>
    <property type="match status" value="1"/>
</dbReference>
<dbReference type="SMART" id="SM00387">
    <property type="entry name" value="HATPase_c"/>
    <property type="match status" value="1"/>
</dbReference>
<dbReference type="GO" id="GO:0046983">
    <property type="term" value="F:protein dimerization activity"/>
    <property type="evidence" value="ECO:0007669"/>
    <property type="project" value="InterPro"/>
</dbReference>
<dbReference type="eggNOG" id="COG4585">
    <property type="taxonomic scope" value="Bacteria"/>
</dbReference>
<dbReference type="EC" id="2.7.13.3" evidence="2"/>
<dbReference type="InterPro" id="IPR003594">
    <property type="entry name" value="HATPase_dom"/>
</dbReference>
<dbReference type="PROSITE" id="PS50109">
    <property type="entry name" value="HIS_KIN"/>
    <property type="match status" value="1"/>
</dbReference>
<dbReference type="AlphaFoldDB" id="A0A023BWA3"/>
<comment type="caution">
    <text evidence="11">The sequence shown here is derived from an EMBL/GenBank/DDBJ whole genome shotgun (WGS) entry which is preliminary data.</text>
</comment>
<dbReference type="PANTHER" id="PTHR24421">
    <property type="entry name" value="NITRATE/NITRITE SENSOR PROTEIN NARX-RELATED"/>
    <property type="match status" value="1"/>
</dbReference>
<evidence type="ECO:0000256" key="1">
    <source>
        <dbReference type="ARBA" id="ARBA00000085"/>
    </source>
</evidence>
<evidence type="ECO:0000313" key="12">
    <source>
        <dbReference type="Proteomes" id="UP000023541"/>
    </source>
</evidence>
<dbReference type="Pfam" id="PF07730">
    <property type="entry name" value="HisKA_3"/>
    <property type="match status" value="1"/>
</dbReference>